<gene>
    <name evidence="7" type="primary">pyrF</name>
    <name evidence="12" type="ORF">Dthio_PD3466</name>
</gene>
<dbReference type="InterPro" id="IPR001754">
    <property type="entry name" value="OMPdeCOase_dom"/>
</dbReference>
<dbReference type="InterPro" id="IPR018089">
    <property type="entry name" value="OMPdecase_AS"/>
</dbReference>
<dbReference type="UniPathway" id="UPA00070">
    <property type="reaction ID" value="UER00120"/>
</dbReference>
<dbReference type="RefSeq" id="WP_008869152.1">
    <property type="nucleotide sequence ID" value="NZ_ACJN02000001.1"/>
</dbReference>
<comment type="function">
    <text evidence="1 7">Catalyzes the decarboxylation of orotidine 5'-monophosphate (OMP) to uridine 5'-monophosphate (UMP).</text>
</comment>
<dbReference type="PROSITE" id="PS00156">
    <property type="entry name" value="OMPDECASE"/>
    <property type="match status" value="1"/>
</dbReference>
<evidence type="ECO:0000259" key="11">
    <source>
        <dbReference type="SMART" id="SM00934"/>
    </source>
</evidence>
<keyword evidence="3 7" id="KW-0210">Decarboxylase</keyword>
<keyword evidence="5 7" id="KW-0456">Lyase</keyword>
<accession>D6SMW3</accession>
<dbReference type="AlphaFoldDB" id="D6SMW3"/>
<evidence type="ECO:0000256" key="6">
    <source>
        <dbReference type="ARBA" id="ARBA00049157"/>
    </source>
</evidence>
<evidence type="ECO:0000256" key="2">
    <source>
        <dbReference type="ARBA" id="ARBA00004861"/>
    </source>
</evidence>
<feature type="binding site" evidence="7">
    <location>
        <begin position="61"/>
        <end position="70"/>
    </location>
    <ligand>
        <name>substrate</name>
    </ligand>
</feature>
<proteinExistence type="inferred from homology"/>
<evidence type="ECO:0000256" key="8">
    <source>
        <dbReference type="PIRSR" id="PIRSR614732-1"/>
    </source>
</evidence>
<feature type="binding site" evidence="7 9">
    <location>
        <position position="192"/>
    </location>
    <ligand>
        <name>substrate</name>
    </ligand>
</feature>
<evidence type="ECO:0000256" key="5">
    <source>
        <dbReference type="ARBA" id="ARBA00023239"/>
    </source>
</evidence>
<comment type="caution">
    <text evidence="12">The sequence shown here is derived from an EMBL/GenBank/DDBJ whole genome shotgun (WGS) entry which is preliminary data.</text>
</comment>
<feature type="active site" description="Proton donor" evidence="7">
    <location>
        <position position="63"/>
    </location>
</feature>
<dbReference type="PANTHER" id="PTHR32119">
    <property type="entry name" value="OROTIDINE 5'-PHOSPHATE DECARBOXYLASE"/>
    <property type="match status" value="1"/>
</dbReference>
<feature type="active site" description="For OMPdecase activity" evidence="8">
    <location>
        <position position="63"/>
    </location>
</feature>
<feature type="binding site" evidence="7 9">
    <location>
        <position position="124"/>
    </location>
    <ligand>
        <name>substrate</name>
    </ligand>
</feature>
<feature type="binding site" evidence="7 9">
    <location>
        <position position="213"/>
    </location>
    <ligand>
        <name>substrate</name>
    </ligand>
</feature>
<sequence length="249" mass="26975">MTHEPRVVVALDVSSREQALDLARTLRPATDWVKIGLELFTSCGPRIVQEIKDLDYNVFLDLKLMDIPNTVRKSVNNCIDLGVDMLTLHLLGGEKMINAAIDARDGRDFQARSRPALVGVTLLTSLDRSDLPWPESRSLYDVVLDLASRAGRWGLDGVVCSGGEAAGIKKSAMEGFCLVTPGIRPGENLEDQKRAVTPSMAMEAGATHLVIGRPVTASRDPLDSLMQIRRELSANLQGAAYGGHGKESA</sequence>
<name>D6SMW3_9BACT</name>
<evidence type="ECO:0000256" key="3">
    <source>
        <dbReference type="ARBA" id="ARBA00022793"/>
    </source>
</evidence>
<dbReference type="EMBL" id="ACJN02000001">
    <property type="protein sequence ID" value="EFI36024.1"/>
    <property type="molecule type" value="Genomic_DNA"/>
</dbReference>
<feature type="binding site" evidence="7 9">
    <location>
        <position position="12"/>
    </location>
    <ligand>
        <name>substrate</name>
    </ligand>
</feature>
<feature type="active site" description="For OMPdecase activity" evidence="8">
    <location>
        <position position="66"/>
    </location>
</feature>
<dbReference type="GO" id="GO:0005829">
    <property type="term" value="C:cytosol"/>
    <property type="evidence" value="ECO:0007669"/>
    <property type="project" value="TreeGrafter"/>
</dbReference>
<keyword evidence="4 7" id="KW-0665">Pyrimidine biosynthesis</keyword>
<comment type="catalytic activity">
    <reaction evidence="6 7 10">
        <text>orotidine 5'-phosphate + H(+) = UMP + CO2</text>
        <dbReference type="Rhea" id="RHEA:11596"/>
        <dbReference type="ChEBI" id="CHEBI:15378"/>
        <dbReference type="ChEBI" id="CHEBI:16526"/>
        <dbReference type="ChEBI" id="CHEBI:57538"/>
        <dbReference type="ChEBI" id="CHEBI:57865"/>
        <dbReference type="EC" id="4.1.1.23"/>
    </reaction>
</comment>
<dbReference type="PANTHER" id="PTHR32119:SF2">
    <property type="entry name" value="OROTIDINE 5'-PHOSPHATE DECARBOXYLASE"/>
    <property type="match status" value="1"/>
</dbReference>
<evidence type="ECO:0000256" key="4">
    <source>
        <dbReference type="ARBA" id="ARBA00022975"/>
    </source>
</evidence>
<keyword evidence="13" id="KW-1185">Reference proteome</keyword>
<dbReference type="GO" id="GO:0004590">
    <property type="term" value="F:orotidine-5'-phosphate decarboxylase activity"/>
    <property type="evidence" value="ECO:0007669"/>
    <property type="project" value="UniProtKB-UniRule"/>
</dbReference>
<dbReference type="OrthoDB" id="9806203at2"/>
<dbReference type="GO" id="GO:0006207">
    <property type="term" value="P:'de novo' pyrimidine nucleobase biosynthetic process"/>
    <property type="evidence" value="ECO:0007669"/>
    <property type="project" value="InterPro"/>
</dbReference>
<dbReference type="CDD" id="cd04725">
    <property type="entry name" value="OMP_decarboxylase_like"/>
    <property type="match status" value="1"/>
</dbReference>
<comment type="similarity">
    <text evidence="7">Belongs to the OMP decarboxylase family. Type 1 subfamily.</text>
</comment>
<feature type="domain" description="Orotidine 5'-phosphate decarboxylase" evidence="11">
    <location>
        <begin position="6"/>
        <end position="228"/>
    </location>
</feature>
<evidence type="ECO:0000313" key="13">
    <source>
        <dbReference type="Proteomes" id="UP000005496"/>
    </source>
</evidence>
<dbReference type="InterPro" id="IPR013785">
    <property type="entry name" value="Aldolase_TIM"/>
</dbReference>
<dbReference type="Pfam" id="PF00215">
    <property type="entry name" value="OMPdecase"/>
    <property type="match status" value="1"/>
</dbReference>
<dbReference type="SUPFAM" id="SSF51366">
    <property type="entry name" value="Ribulose-phoshate binding barrel"/>
    <property type="match status" value="1"/>
</dbReference>
<dbReference type="InterPro" id="IPR014732">
    <property type="entry name" value="OMPdecase"/>
</dbReference>
<comment type="pathway">
    <text evidence="2 7 10">Pyrimidine metabolism; UMP biosynthesis via de novo pathway; UMP from orotate: step 2/2.</text>
</comment>
<organism evidence="12 13">
    <name type="scientific">Desulfonatronospira thiodismutans ASO3-1</name>
    <dbReference type="NCBI Taxonomy" id="555779"/>
    <lineage>
        <taxon>Bacteria</taxon>
        <taxon>Pseudomonadati</taxon>
        <taxon>Thermodesulfobacteriota</taxon>
        <taxon>Desulfovibrionia</taxon>
        <taxon>Desulfovibrionales</taxon>
        <taxon>Desulfonatronovibrionaceae</taxon>
        <taxon>Desulfonatronospira</taxon>
    </lineage>
</organism>
<dbReference type="InterPro" id="IPR011060">
    <property type="entry name" value="RibuloseP-bd_barrel"/>
</dbReference>
<dbReference type="InterPro" id="IPR047596">
    <property type="entry name" value="OMPdecase_bac"/>
</dbReference>
<evidence type="ECO:0000313" key="12">
    <source>
        <dbReference type="EMBL" id="EFI36024.1"/>
    </source>
</evidence>
<evidence type="ECO:0000256" key="10">
    <source>
        <dbReference type="RuleBase" id="RU000512"/>
    </source>
</evidence>
<protein>
    <recommendedName>
        <fullName evidence="7">Orotidine 5'-phosphate decarboxylase</fullName>
        <ecNumber evidence="7">4.1.1.23</ecNumber>
    </recommendedName>
    <alternativeName>
        <fullName evidence="7">OMP decarboxylase</fullName>
        <shortName evidence="7">OMPDCase</shortName>
        <shortName evidence="7">OMPdecase</shortName>
    </alternativeName>
</protein>
<dbReference type="SMART" id="SM00934">
    <property type="entry name" value="OMPdecase"/>
    <property type="match status" value="1"/>
</dbReference>
<reference evidence="12" key="1">
    <citation type="submission" date="2010-05" db="EMBL/GenBank/DDBJ databases">
        <title>The draft genome of Desulfonatronospira thiodismutans ASO3-1.</title>
        <authorList>
            <consortium name="US DOE Joint Genome Institute (JGI-PGF)"/>
            <person name="Lucas S."/>
            <person name="Copeland A."/>
            <person name="Lapidus A."/>
            <person name="Cheng J.-F."/>
            <person name="Bruce D."/>
            <person name="Goodwin L."/>
            <person name="Pitluck S."/>
            <person name="Chertkov O."/>
            <person name="Brettin T."/>
            <person name="Detter J.C."/>
            <person name="Han C."/>
            <person name="Land M.L."/>
            <person name="Hauser L."/>
            <person name="Kyrpides N."/>
            <person name="Mikhailova N."/>
            <person name="Muyzer G."/>
            <person name="Woyke T."/>
        </authorList>
    </citation>
    <scope>NUCLEOTIDE SEQUENCE [LARGE SCALE GENOMIC DNA]</scope>
    <source>
        <strain evidence="12">ASO3-1</strain>
    </source>
</reference>
<feature type="binding site" evidence="7 9">
    <location>
        <position position="212"/>
    </location>
    <ligand>
        <name>substrate</name>
    </ligand>
</feature>
<comment type="subunit">
    <text evidence="7">Homodimer.</text>
</comment>
<dbReference type="HAMAP" id="MF_01200_B">
    <property type="entry name" value="OMPdecase_type1_B"/>
    <property type="match status" value="1"/>
</dbReference>
<dbReference type="eggNOG" id="COG0284">
    <property type="taxonomic scope" value="Bacteria"/>
</dbReference>
<evidence type="ECO:0000256" key="9">
    <source>
        <dbReference type="PIRSR" id="PIRSR614732-2"/>
    </source>
</evidence>
<dbReference type="NCBIfam" id="TIGR01740">
    <property type="entry name" value="pyrF"/>
    <property type="match status" value="1"/>
</dbReference>
<feature type="binding site" evidence="7 9">
    <location>
        <position position="184"/>
    </location>
    <ligand>
        <name>substrate</name>
    </ligand>
</feature>
<dbReference type="NCBIfam" id="NF001273">
    <property type="entry name" value="PRK00230.1"/>
    <property type="match status" value="1"/>
</dbReference>
<evidence type="ECO:0000256" key="1">
    <source>
        <dbReference type="ARBA" id="ARBA00002356"/>
    </source>
</evidence>
<feature type="binding site" evidence="7 9">
    <location>
        <position position="34"/>
    </location>
    <ligand>
        <name>substrate</name>
    </ligand>
</feature>
<feature type="active site" description="For OMPdecase activity" evidence="8">
    <location>
        <position position="61"/>
    </location>
</feature>
<evidence type="ECO:0000256" key="7">
    <source>
        <dbReference type="HAMAP-Rule" id="MF_01200"/>
    </source>
</evidence>
<dbReference type="Gene3D" id="3.20.20.70">
    <property type="entry name" value="Aldolase class I"/>
    <property type="match status" value="1"/>
</dbReference>
<dbReference type="Proteomes" id="UP000005496">
    <property type="component" value="Unassembled WGS sequence"/>
</dbReference>
<dbReference type="EC" id="4.1.1.23" evidence="7"/>
<dbReference type="GO" id="GO:0044205">
    <property type="term" value="P:'de novo' UMP biosynthetic process"/>
    <property type="evidence" value="ECO:0007669"/>
    <property type="project" value="UniProtKB-UniRule"/>
</dbReference>